<feature type="compositionally biased region" description="Polar residues" evidence="1">
    <location>
        <begin position="354"/>
        <end position="370"/>
    </location>
</feature>
<evidence type="ECO:0000313" key="2">
    <source>
        <dbReference type="EMBL" id="KAF9503474.1"/>
    </source>
</evidence>
<organism evidence="2 3">
    <name type="scientific">Hydnum rufescens UP504</name>
    <dbReference type="NCBI Taxonomy" id="1448309"/>
    <lineage>
        <taxon>Eukaryota</taxon>
        <taxon>Fungi</taxon>
        <taxon>Dikarya</taxon>
        <taxon>Basidiomycota</taxon>
        <taxon>Agaricomycotina</taxon>
        <taxon>Agaricomycetes</taxon>
        <taxon>Cantharellales</taxon>
        <taxon>Hydnaceae</taxon>
        <taxon>Hydnum</taxon>
    </lineage>
</organism>
<proteinExistence type="predicted"/>
<evidence type="ECO:0000256" key="1">
    <source>
        <dbReference type="SAM" id="MobiDB-lite"/>
    </source>
</evidence>
<feature type="region of interest" description="Disordered" evidence="1">
    <location>
        <begin position="1"/>
        <end position="31"/>
    </location>
</feature>
<feature type="region of interest" description="Disordered" evidence="1">
    <location>
        <begin position="354"/>
        <end position="383"/>
    </location>
</feature>
<dbReference type="Proteomes" id="UP000886523">
    <property type="component" value="Unassembled WGS sequence"/>
</dbReference>
<dbReference type="AlphaFoldDB" id="A0A9P6AE13"/>
<name>A0A9P6AE13_9AGAM</name>
<keyword evidence="3" id="KW-1185">Reference proteome</keyword>
<sequence length="421" mass="46836">MPATPASADFLPPPNSPSEEHTDKARAKYGGACSHPGPQPLCIPNPYNDESSTALHTCFSGFFLPPFEECTDNIHHEIWERTATQTPTRNLYDNETRMAPHTRFGGDLHAAISDLTNAPTRRRAKRRSAQLPRPRLLIIRNAIYTTTQQIRCHTPAEADSFSLRETALKNTQTTPTPKYRSALLPKTQTLDHPQVIQRRIKYDATHPLKWVLSPCAKPHPKPAQTKAKAKYGCTQAPESPAPNTHGDHHDELNTIPYAAAAGVWSFLPPRNFTRPRIHRQGPGRNMGARTATQDDPQASLHDNESNTVPHACFGRLSPSVKPPCDECTDKARANYGRPHSHARFQRSTIHNQYNDESNTVPHTRQSTFSHCETPPKASTDEAQGEIPTYAATRKPSNHNEKLNTIPHTCFGGTVVDQKLAQ</sequence>
<reference evidence="2" key="1">
    <citation type="journal article" date="2020" name="Nat. Commun.">
        <title>Large-scale genome sequencing of mycorrhizal fungi provides insights into the early evolution of symbiotic traits.</title>
        <authorList>
            <person name="Miyauchi S."/>
            <person name="Kiss E."/>
            <person name="Kuo A."/>
            <person name="Drula E."/>
            <person name="Kohler A."/>
            <person name="Sanchez-Garcia M."/>
            <person name="Morin E."/>
            <person name="Andreopoulos B."/>
            <person name="Barry K.W."/>
            <person name="Bonito G."/>
            <person name="Buee M."/>
            <person name="Carver A."/>
            <person name="Chen C."/>
            <person name="Cichocki N."/>
            <person name="Clum A."/>
            <person name="Culley D."/>
            <person name="Crous P.W."/>
            <person name="Fauchery L."/>
            <person name="Girlanda M."/>
            <person name="Hayes R.D."/>
            <person name="Keri Z."/>
            <person name="LaButti K."/>
            <person name="Lipzen A."/>
            <person name="Lombard V."/>
            <person name="Magnuson J."/>
            <person name="Maillard F."/>
            <person name="Murat C."/>
            <person name="Nolan M."/>
            <person name="Ohm R.A."/>
            <person name="Pangilinan J."/>
            <person name="Pereira M.F."/>
            <person name="Perotto S."/>
            <person name="Peter M."/>
            <person name="Pfister S."/>
            <person name="Riley R."/>
            <person name="Sitrit Y."/>
            <person name="Stielow J.B."/>
            <person name="Szollosi G."/>
            <person name="Zifcakova L."/>
            <person name="Stursova M."/>
            <person name="Spatafora J.W."/>
            <person name="Tedersoo L."/>
            <person name="Vaario L.M."/>
            <person name="Yamada A."/>
            <person name="Yan M."/>
            <person name="Wang P."/>
            <person name="Xu J."/>
            <person name="Bruns T."/>
            <person name="Baldrian P."/>
            <person name="Vilgalys R."/>
            <person name="Dunand C."/>
            <person name="Henrissat B."/>
            <person name="Grigoriev I.V."/>
            <person name="Hibbett D."/>
            <person name="Nagy L.G."/>
            <person name="Martin F.M."/>
        </authorList>
    </citation>
    <scope>NUCLEOTIDE SEQUENCE</scope>
    <source>
        <strain evidence="2">UP504</strain>
    </source>
</reference>
<evidence type="ECO:0000313" key="3">
    <source>
        <dbReference type="Proteomes" id="UP000886523"/>
    </source>
</evidence>
<protein>
    <submittedName>
        <fullName evidence="2">Uncharacterized protein</fullName>
    </submittedName>
</protein>
<gene>
    <name evidence="2" type="ORF">BS47DRAFT_1369510</name>
</gene>
<comment type="caution">
    <text evidence="2">The sequence shown here is derived from an EMBL/GenBank/DDBJ whole genome shotgun (WGS) entry which is preliminary data.</text>
</comment>
<dbReference type="EMBL" id="MU129350">
    <property type="protein sequence ID" value="KAF9503474.1"/>
    <property type="molecule type" value="Genomic_DNA"/>
</dbReference>
<feature type="region of interest" description="Disordered" evidence="1">
    <location>
        <begin position="278"/>
        <end position="305"/>
    </location>
</feature>
<accession>A0A9P6AE13</accession>